<dbReference type="SUPFAM" id="SSF55785">
    <property type="entry name" value="PYP-like sensor domain (PAS domain)"/>
    <property type="match status" value="1"/>
</dbReference>
<keyword evidence="1" id="KW-0812">Transmembrane</keyword>
<dbReference type="InterPro" id="IPR000014">
    <property type="entry name" value="PAS"/>
</dbReference>
<reference evidence="4 6" key="1">
    <citation type="submission" date="2015-09" db="EMBL/GenBank/DDBJ databases">
        <authorList>
            <consortium name="Swine Surveillance"/>
        </authorList>
    </citation>
    <scope>NUCLEOTIDE SEQUENCE [LARGE SCALE GENOMIC DNA]</scope>
    <source>
        <strain evidence="4 6">5120</strain>
    </source>
</reference>
<dbReference type="GO" id="GO:0006355">
    <property type="term" value="P:regulation of DNA-templated transcription"/>
    <property type="evidence" value="ECO:0007669"/>
    <property type="project" value="InterPro"/>
</dbReference>
<dbReference type="EMBL" id="CYSC01000040">
    <property type="protein sequence ID" value="CUH73384.1"/>
    <property type="molecule type" value="Genomic_DNA"/>
</dbReference>
<evidence type="ECO:0000313" key="3">
    <source>
        <dbReference type="EMBL" id="CUH68186.1"/>
    </source>
</evidence>
<reference evidence="3 5" key="2">
    <citation type="submission" date="2015-09" db="EMBL/GenBank/DDBJ databases">
        <authorList>
            <person name="Rodrigo-Torres L."/>
            <person name="Arahal D.R."/>
        </authorList>
    </citation>
    <scope>NUCLEOTIDE SEQUENCE [LARGE SCALE GENOMIC DNA]</scope>
    <source>
        <strain evidence="3 5">CECT 5118</strain>
    </source>
</reference>
<keyword evidence="1" id="KW-0472">Membrane</keyword>
<feature type="domain" description="PAS fold" evidence="2">
    <location>
        <begin position="403"/>
        <end position="506"/>
    </location>
</feature>
<accession>A0A0P1FXC7</accession>
<gene>
    <name evidence="3" type="ORF">TL5118_02514</name>
    <name evidence="4" type="ORF">TL5120_03193</name>
</gene>
<dbReference type="InterPro" id="IPR013767">
    <property type="entry name" value="PAS_fold"/>
</dbReference>
<evidence type="ECO:0000256" key="1">
    <source>
        <dbReference type="SAM" id="Phobius"/>
    </source>
</evidence>
<dbReference type="NCBIfam" id="TIGR00229">
    <property type="entry name" value="sensory_box"/>
    <property type="match status" value="1"/>
</dbReference>
<dbReference type="InterPro" id="IPR035965">
    <property type="entry name" value="PAS-like_dom_sf"/>
</dbReference>
<dbReference type="Pfam" id="PF00989">
    <property type="entry name" value="PAS"/>
    <property type="match status" value="1"/>
</dbReference>
<evidence type="ECO:0000313" key="4">
    <source>
        <dbReference type="EMBL" id="CUH73384.1"/>
    </source>
</evidence>
<feature type="transmembrane region" description="Helical" evidence="1">
    <location>
        <begin position="164"/>
        <end position="186"/>
    </location>
</feature>
<dbReference type="EMBL" id="CYSB01000030">
    <property type="protein sequence ID" value="CUH68186.1"/>
    <property type="molecule type" value="Genomic_DNA"/>
</dbReference>
<evidence type="ECO:0000259" key="2">
    <source>
        <dbReference type="Pfam" id="PF00989"/>
    </source>
</evidence>
<keyword evidence="1" id="KW-1133">Transmembrane helix</keyword>
<dbReference type="Proteomes" id="UP000051086">
    <property type="component" value="Unassembled WGS sequence"/>
</dbReference>
<dbReference type="Gene3D" id="6.10.340.10">
    <property type="match status" value="1"/>
</dbReference>
<protein>
    <submittedName>
        <fullName evidence="3 4">Diguanylate cyclase</fullName>
    </submittedName>
</protein>
<feature type="transmembrane region" description="Helical" evidence="1">
    <location>
        <begin position="21"/>
        <end position="41"/>
    </location>
</feature>
<sequence length="519" mass="57222">MRMTPKANALGLRASLAYRQAQIAVFAGLLLGLTFSFLQIATDLRREVKNIDATYARSLAAFEDAAFQAAFGLDKELAERVVDGLMLQPAVIEASIIDSYGDVMSLKRQPQSPSRFPWLVEATFGQSRAFHSILTDGNSTFVAGKINVMVDTNVLAHAFLQRSALVLGFGVLRNLVLAILLTYLFFRLVTRPLRDMARAIGAGGETLSVPRRNRGDELGALALAYNLETQRRTLTERQLSAEEQKHSVLFETSDISQWLVDFSAVDLLLQQLRRDAVTNLGEHLDQHPKLISELIVKLRVSSVNNATLRMFTTHRGSDYVQTLGGILAEEMRNVLRDLLVAIWQGQGAFAKETLLRSQDNRQFPAIITIPLPPAGSPLQTRTMSIVDISMLQNHAGDYSLQNEILNALEDGICTVRLADTSILTVNPAFERMFLHSASKLQGQPLLLLSVKTAEARDGQVQNLASVIKAEKDWGGLVQCQRRDGVEFTCHVQVSSHFHVDHGALAILSFRPAQVDGPSA</sequence>
<evidence type="ECO:0000313" key="6">
    <source>
        <dbReference type="Proteomes" id="UP000051887"/>
    </source>
</evidence>
<evidence type="ECO:0000313" key="5">
    <source>
        <dbReference type="Proteomes" id="UP000051086"/>
    </source>
</evidence>
<dbReference type="Gene3D" id="3.30.450.20">
    <property type="entry name" value="PAS domain"/>
    <property type="match status" value="1"/>
</dbReference>
<dbReference type="AlphaFoldDB" id="A0A0P1FXC7"/>
<organism evidence="4 6">
    <name type="scientific">Thalassovita autumnalis</name>
    <dbReference type="NCBI Taxonomy" id="2072972"/>
    <lineage>
        <taxon>Bacteria</taxon>
        <taxon>Pseudomonadati</taxon>
        <taxon>Pseudomonadota</taxon>
        <taxon>Alphaproteobacteria</taxon>
        <taxon>Rhodobacterales</taxon>
        <taxon>Roseobacteraceae</taxon>
        <taxon>Thalassovita</taxon>
    </lineage>
</organism>
<dbReference type="Proteomes" id="UP000051887">
    <property type="component" value="Unassembled WGS sequence"/>
</dbReference>
<dbReference type="CDD" id="cd00130">
    <property type="entry name" value="PAS"/>
    <property type="match status" value="1"/>
</dbReference>
<keyword evidence="5" id="KW-1185">Reference proteome</keyword>
<name>A0A0P1FXC7_9RHOB</name>
<proteinExistence type="predicted"/>